<dbReference type="RefSeq" id="WP_253745469.1">
    <property type="nucleotide sequence ID" value="NZ_BAABKA010000054.1"/>
</dbReference>
<dbReference type="SUPFAM" id="SSF56601">
    <property type="entry name" value="beta-lactamase/transpeptidase-like"/>
    <property type="match status" value="1"/>
</dbReference>
<dbReference type="AlphaFoldDB" id="A0A9X2K3I4"/>
<comment type="similarity">
    <text evidence="1">Belongs to the peptidase S13 family.</text>
</comment>
<proteinExistence type="inferred from homology"/>
<dbReference type="PANTHER" id="PTHR30023">
    <property type="entry name" value="D-ALANYL-D-ALANINE CARBOXYPEPTIDASE"/>
    <property type="match status" value="1"/>
</dbReference>
<keyword evidence="2" id="KW-0378">Hydrolase</keyword>
<protein>
    <submittedName>
        <fullName evidence="3">D-alanyl-D-alanine carboxypeptidase</fullName>
    </submittedName>
</protein>
<sequence>MGAIAAGDADNAKEAGQRLRKEILTKAGFDPAPPGSANNNYTPRYFTRFLAYMADQPHFAGYHDALPILGKDGSLTDVQPDSPAAGHIHAKTGTSQGGANGAGMVRKALAGYVGLPNGRMLTFAAFVSMPANGEQEQREVADLTGQALGEIAACAYTVLSGTATR</sequence>
<dbReference type="GO" id="GO:0000270">
    <property type="term" value="P:peptidoglycan metabolic process"/>
    <property type="evidence" value="ECO:0007669"/>
    <property type="project" value="TreeGrafter"/>
</dbReference>
<keyword evidence="3" id="KW-0121">Carboxypeptidase</keyword>
<evidence type="ECO:0000256" key="2">
    <source>
        <dbReference type="ARBA" id="ARBA00022801"/>
    </source>
</evidence>
<reference evidence="3" key="1">
    <citation type="submission" date="2022-06" db="EMBL/GenBank/DDBJ databases">
        <title>Sequencing the genomes of 1000 actinobacteria strains.</title>
        <authorList>
            <person name="Klenk H.-P."/>
        </authorList>
    </citation>
    <scope>NUCLEOTIDE SEQUENCE</scope>
    <source>
        <strain evidence="3">DSM 46694</strain>
    </source>
</reference>
<name>A0A9X2K3I4_9ACTN</name>
<dbReference type="GO" id="GO:0006508">
    <property type="term" value="P:proteolysis"/>
    <property type="evidence" value="ECO:0007669"/>
    <property type="project" value="InterPro"/>
</dbReference>
<dbReference type="EMBL" id="JAMZEB010000002">
    <property type="protein sequence ID" value="MCP2358389.1"/>
    <property type="molecule type" value="Genomic_DNA"/>
</dbReference>
<gene>
    <name evidence="3" type="ORF">HD597_005409</name>
</gene>
<accession>A0A9X2K3I4</accession>
<dbReference type="Gene3D" id="3.40.710.10">
    <property type="entry name" value="DD-peptidase/beta-lactamase superfamily"/>
    <property type="match status" value="1"/>
</dbReference>
<dbReference type="Pfam" id="PF02113">
    <property type="entry name" value="Peptidase_S13"/>
    <property type="match status" value="1"/>
</dbReference>
<organism evidence="3 4">
    <name type="scientific">Nonomuraea thailandensis</name>
    <dbReference type="NCBI Taxonomy" id="1188745"/>
    <lineage>
        <taxon>Bacteria</taxon>
        <taxon>Bacillati</taxon>
        <taxon>Actinomycetota</taxon>
        <taxon>Actinomycetes</taxon>
        <taxon>Streptosporangiales</taxon>
        <taxon>Streptosporangiaceae</taxon>
        <taxon>Nonomuraea</taxon>
    </lineage>
</organism>
<dbReference type="GO" id="GO:0004185">
    <property type="term" value="F:serine-type carboxypeptidase activity"/>
    <property type="evidence" value="ECO:0007669"/>
    <property type="project" value="InterPro"/>
</dbReference>
<dbReference type="InterPro" id="IPR012338">
    <property type="entry name" value="Beta-lactam/transpept-like"/>
</dbReference>
<keyword evidence="3" id="KW-0645">Protease</keyword>
<dbReference type="PANTHER" id="PTHR30023:SF0">
    <property type="entry name" value="PENICILLIN-SENSITIVE CARBOXYPEPTIDASE A"/>
    <property type="match status" value="1"/>
</dbReference>
<dbReference type="Proteomes" id="UP001139648">
    <property type="component" value="Unassembled WGS sequence"/>
</dbReference>
<evidence type="ECO:0000313" key="4">
    <source>
        <dbReference type="Proteomes" id="UP001139648"/>
    </source>
</evidence>
<comment type="caution">
    <text evidence="3">The sequence shown here is derived from an EMBL/GenBank/DDBJ whole genome shotgun (WGS) entry which is preliminary data.</text>
</comment>
<keyword evidence="4" id="KW-1185">Reference proteome</keyword>
<evidence type="ECO:0000313" key="3">
    <source>
        <dbReference type="EMBL" id="MCP2358389.1"/>
    </source>
</evidence>
<evidence type="ECO:0000256" key="1">
    <source>
        <dbReference type="ARBA" id="ARBA00006096"/>
    </source>
</evidence>
<dbReference type="InterPro" id="IPR000667">
    <property type="entry name" value="Peptidase_S13"/>
</dbReference>